<proteinExistence type="predicted"/>
<dbReference type="OMA" id="FAIWITK"/>
<feature type="chain" id="PRO_5003823225" description="L-type lectin-like domain-containing protein" evidence="2">
    <location>
        <begin position="20"/>
        <end position="272"/>
    </location>
</feature>
<feature type="signal peptide" evidence="2">
    <location>
        <begin position="1"/>
        <end position="19"/>
    </location>
</feature>
<keyword evidence="1" id="KW-0812">Transmembrane</keyword>
<evidence type="ECO:0000313" key="3">
    <source>
        <dbReference type="EMBL" id="EJW03577.1"/>
    </source>
</evidence>
<dbReference type="OrthoDB" id="10675337at2759"/>
<evidence type="ECO:0000256" key="1">
    <source>
        <dbReference type="SAM" id="Phobius"/>
    </source>
</evidence>
<keyword evidence="4" id="KW-1185">Reference proteome</keyword>
<protein>
    <recommendedName>
        <fullName evidence="5">L-type lectin-like domain-containing protein</fullName>
    </recommendedName>
</protein>
<keyword evidence="2" id="KW-0732">Signal</keyword>
<accession>J9DQJ5</accession>
<feature type="transmembrane region" description="Helical" evidence="1">
    <location>
        <begin position="244"/>
        <end position="263"/>
    </location>
</feature>
<dbReference type="AlphaFoldDB" id="J9DQJ5"/>
<keyword evidence="1" id="KW-0472">Membrane</keyword>
<keyword evidence="1" id="KW-1133">Transmembrane helix</keyword>
<sequence length="272" mass="31256">MLFLTKLLLLNFINPRLTSKIIELVSLFSPAVDENSRSHRYNFADDYVIRTYDAKLPYIQLGYISGPTTGSLLSRNSLPENFKVDVNISANNVLPKSSFHVYLTKNKEPLRLELNKFKNLNDDFVFSFYCEKDPIVGVSFNKENVKINAAGLSNKLVLKNKIYGQSCSLRLEYFNHIMTVYMKVGKQAVRELFKVECNLNDVNLGIQTINDSSQENEFIVQWAKVFELTEALTTEKIKERKSSWKLYLIFILGCLGVGYLLFFKDKKSLIGK</sequence>
<dbReference type="InParanoid" id="J9DQJ5"/>
<organism evidence="3 4">
    <name type="scientific">Edhazardia aedis (strain USNM 41457)</name>
    <name type="common">Microsporidian parasite</name>
    <dbReference type="NCBI Taxonomy" id="1003232"/>
    <lineage>
        <taxon>Eukaryota</taxon>
        <taxon>Fungi</taxon>
        <taxon>Fungi incertae sedis</taxon>
        <taxon>Microsporidia</taxon>
        <taxon>Edhazardia</taxon>
    </lineage>
</organism>
<dbReference type="EMBL" id="AFBI03000034">
    <property type="protein sequence ID" value="EJW03577.1"/>
    <property type="molecule type" value="Genomic_DNA"/>
</dbReference>
<reference evidence="3 4" key="1">
    <citation type="submission" date="2011-08" db="EMBL/GenBank/DDBJ databases">
        <authorList>
            <person name="Liu Z.J."/>
            <person name="Shi F.L."/>
            <person name="Lu J.Q."/>
            <person name="Li M."/>
            <person name="Wang Z.L."/>
        </authorList>
    </citation>
    <scope>NUCLEOTIDE SEQUENCE [LARGE SCALE GENOMIC DNA]</scope>
    <source>
        <strain evidence="3 4">USNM 41457</strain>
    </source>
</reference>
<dbReference type="HOGENOM" id="CLU_1023168_0_0_1"/>
<dbReference type="VEuPathDB" id="MicrosporidiaDB:EDEG_02089"/>
<name>J9DQJ5_EDHAE</name>
<evidence type="ECO:0000313" key="4">
    <source>
        <dbReference type="Proteomes" id="UP000003163"/>
    </source>
</evidence>
<evidence type="ECO:0000256" key="2">
    <source>
        <dbReference type="SAM" id="SignalP"/>
    </source>
</evidence>
<dbReference type="Proteomes" id="UP000003163">
    <property type="component" value="Unassembled WGS sequence"/>
</dbReference>
<evidence type="ECO:0008006" key="5">
    <source>
        <dbReference type="Google" id="ProtNLM"/>
    </source>
</evidence>
<comment type="caution">
    <text evidence="3">The sequence shown here is derived from an EMBL/GenBank/DDBJ whole genome shotgun (WGS) entry which is preliminary data.</text>
</comment>
<gene>
    <name evidence="3" type="ORF">EDEG_02089</name>
</gene>
<reference evidence="4" key="2">
    <citation type="submission" date="2015-07" db="EMBL/GenBank/DDBJ databases">
        <title>Contrasting host-pathogen interactions and genome evolution in two generalist and specialist microsporidian pathogens of mosquitoes.</title>
        <authorList>
            <consortium name="The Broad Institute Genomics Platform"/>
            <consortium name="The Broad Institute Genome Sequencing Center for Infectious Disease"/>
            <person name="Cuomo C.A."/>
            <person name="Sanscrainte N.D."/>
            <person name="Goldberg J.M."/>
            <person name="Heiman D."/>
            <person name="Young S."/>
            <person name="Zeng Q."/>
            <person name="Becnel J.J."/>
            <person name="Birren B.W."/>
        </authorList>
    </citation>
    <scope>NUCLEOTIDE SEQUENCE [LARGE SCALE GENOMIC DNA]</scope>
    <source>
        <strain evidence="4">USNM 41457</strain>
    </source>
</reference>